<sequence length="48" mass="5600">MGDRFLTSYGLIGEQGQRKVDPERGKYVAKETISGIIRWRNVYVTRVR</sequence>
<reference evidence="1" key="1">
    <citation type="journal article" date="2014" name="Front. Microbiol.">
        <title>High frequency of phylogenetically diverse reductive dehalogenase-homologous genes in deep subseafloor sedimentary metagenomes.</title>
        <authorList>
            <person name="Kawai M."/>
            <person name="Futagami T."/>
            <person name="Toyoda A."/>
            <person name="Takaki Y."/>
            <person name="Nishi S."/>
            <person name="Hori S."/>
            <person name="Arai W."/>
            <person name="Tsubouchi T."/>
            <person name="Morono Y."/>
            <person name="Uchiyama I."/>
            <person name="Ito T."/>
            <person name="Fujiyama A."/>
            <person name="Inagaki F."/>
            <person name="Takami H."/>
        </authorList>
    </citation>
    <scope>NUCLEOTIDE SEQUENCE</scope>
    <source>
        <strain evidence="1">Expedition CK06-06</strain>
    </source>
</reference>
<comment type="caution">
    <text evidence="1">The sequence shown here is derived from an EMBL/GenBank/DDBJ whole genome shotgun (WGS) entry which is preliminary data.</text>
</comment>
<organism evidence="1">
    <name type="scientific">marine sediment metagenome</name>
    <dbReference type="NCBI Taxonomy" id="412755"/>
    <lineage>
        <taxon>unclassified sequences</taxon>
        <taxon>metagenomes</taxon>
        <taxon>ecological metagenomes</taxon>
    </lineage>
</organism>
<name>X1VY13_9ZZZZ</name>
<evidence type="ECO:0000313" key="1">
    <source>
        <dbReference type="EMBL" id="GAJ24176.1"/>
    </source>
</evidence>
<gene>
    <name evidence="1" type="ORF">S12H4_56025</name>
</gene>
<proteinExistence type="predicted"/>
<protein>
    <submittedName>
        <fullName evidence="1">Uncharacterized protein</fullName>
    </submittedName>
</protein>
<accession>X1VY13</accession>
<dbReference type="EMBL" id="BARW01036010">
    <property type="protein sequence ID" value="GAJ24176.1"/>
    <property type="molecule type" value="Genomic_DNA"/>
</dbReference>
<dbReference type="AlphaFoldDB" id="X1VY13"/>